<reference evidence="1" key="1">
    <citation type="submission" date="2018-05" db="EMBL/GenBank/DDBJ databases">
        <authorList>
            <person name="Lanie J.A."/>
            <person name="Ng W.-L."/>
            <person name="Kazmierczak K.M."/>
            <person name="Andrzejewski T.M."/>
            <person name="Davidsen T.M."/>
            <person name="Wayne K.J."/>
            <person name="Tettelin H."/>
            <person name="Glass J.I."/>
            <person name="Rusch D."/>
            <person name="Podicherti R."/>
            <person name="Tsui H.-C.T."/>
            <person name="Winkler M.E."/>
        </authorList>
    </citation>
    <scope>NUCLEOTIDE SEQUENCE</scope>
</reference>
<dbReference type="AlphaFoldDB" id="A0A383C5N7"/>
<dbReference type="EMBL" id="UINC01205949">
    <property type="protein sequence ID" value="SVE27353.1"/>
    <property type="molecule type" value="Genomic_DNA"/>
</dbReference>
<feature type="non-terminal residue" evidence="1">
    <location>
        <position position="1"/>
    </location>
</feature>
<name>A0A383C5N7_9ZZZZ</name>
<gene>
    <name evidence="1" type="ORF">METZ01_LOCUS480207</name>
</gene>
<feature type="non-terminal residue" evidence="1">
    <location>
        <position position="242"/>
    </location>
</feature>
<proteinExistence type="predicted"/>
<protein>
    <submittedName>
        <fullName evidence="1">Uncharacterized protein</fullName>
    </submittedName>
</protein>
<organism evidence="1">
    <name type="scientific">marine metagenome</name>
    <dbReference type="NCBI Taxonomy" id="408172"/>
    <lineage>
        <taxon>unclassified sequences</taxon>
        <taxon>metagenomes</taxon>
        <taxon>ecological metagenomes</taxon>
    </lineage>
</organism>
<accession>A0A383C5N7</accession>
<sequence length="242" mass="27144">KWLGTETKATTDGKYIVPNISAFEAIENVKNSAVDNYYSGFYVFQKLINKGKVTLTSHDTIANNFMPNEKGERFSITDAMVAATDMKSEGYKGNEASIGTTNKYRLEEYKMDYTEKLAEGYWGNIIHNIHLDKTKVEKNKKLGWEEGTDIKTTFKISDNLYDYVTEPSGPAGQTSRYQQKSLFVDNVLPGNMSAINMKKRSYNTFLSLIDMISIPLLGCGQSIMVEMGGGDDSYESQNGPYI</sequence>
<evidence type="ECO:0000313" key="1">
    <source>
        <dbReference type="EMBL" id="SVE27353.1"/>
    </source>
</evidence>